<dbReference type="Proteomes" id="UP000435112">
    <property type="component" value="Unassembled WGS sequence"/>
</dbReference>
<dbReference type="EMBL" id="QXFU01005020">
    <property type="protein sequence ID" value="KAE8966007.1"/>
    <property type="molecule type" value="Genomic_DNA"/>
</dbReference>
<evidence type="ECO:0000313" key="4">
    <source>
        <dbReference type="Proteomes" id="UP000435112"/>
    </source>
</evidence>
<proteinExistence type="predicted"/>
<sequence length="355" mass="39825">MSSNASKSNEILSDDNYFMWEFNARMALARKGLQGYIAAMKPEDAARRETQEWKAADTKALVVVAKMLSPTYQSMIRDASTAYEAWETLHGFFVKQTLHNRVQLRKQLHEFTLGAREDLMKHIVCFDDLCSRLAAVGETMSGDGKLAHDKGTLLDAKEMLRREFEVIKKREEKNRRSRRKRSDRGVRGRGAGSRRGGRSVGGGGRGRHSNKSEFRGNCFNCNKFGHKRDNSPELKNDKSKDEFVFSATNSAQVHGGTWLLDSGASCHMTDELTHFDDYQELKAPISITVASGQQFPAKGNGSVRFSLRSGRVVKLTNVLYVPQLDRKLVSVPALTARGVLVQFDRDRATLSVDVM</sequence>
<comment type="caution">
    <text evidence="3">The sequence shown here is derived from an EMBL/GenBank/DDBJ whole genome shotgun (WGS) entry which is preliminary data.</text>
</comment>
<gene>
    <name evidence="3" type="ORF">PR002_g28503</name>
</gene>
<evidence type="ECO:0000259" key="2">
    <source>
        <dbReference type="Pfam" id="PF22936"/>
    </source>
</evidence>
<organism evidence="3 4">
    <name type="scientific">Phytophthora rubi</name>
    <dbReference type="NCBI Taxonomy" id="129364"/>
    <lineage>
        <taxon>Eukaryota</taxon>
        <taxon>Sar</taxon>
        <taxon>Stramenopiles</taxon>
        <taxon>Oomycota</taxon>
        <taxon>Peronosporomycetes</taxon>
        <taxon>Peronosporales</taxon>
        <taxon>Peronosporaceae</taxon>
        <taxon>Phytophthora</taxon>
    </lineage>
</organism>
<protein>
    <recommendedName>
        <fullName evidence="2">Retrovirus-related Pol polyprotein from transposon TNT 1-94-like beta-barrel domain-containing protein</fullName>
    </recommendedName>
</protein>
<dbReference type="PANTHER" id="PTHR47481">
    <property type="match status" value="1"/>
</dbReference>
<feature type="compositionally biased region" description="Gly residues" evidence="1">
    <location>
        <begin position="188"/>
        <end position="204"/>
    </location>
</feature>
<evidence type="ECO:0000313" key="3">
    <source>
        <dbReference type="EMBL" id="KAE8966007.1"/>
    </source>
</evidence>
<dbReference type="InterPro" id="IPR054722">
    <property type="entry name" value="PolX-like_BBD"/>
</dbReference>
<dbReference type="Pfam" id="PF22936">
    <property type="entry name" value="Pol_BBD"/>
    <property type="match status" value="1"/>
</dbReference>
<reference evidence="3 4" key="1">
    <citation type="submission" date="2018-09" db="EMBL/GenBank/DDBJ databases">
        <title>Genomic investigation of the strawberry pathogen Phytophthora fragariae indicates pathogenicity is determined by transcriptional variation in three key races.</title>
        <authorList>
            <person name="Adams T.M."/>
            <person name="Armitage A.D."/>
            <person name="Sobczyk M.K."/>
            <person name="Bates H.J."/>
            <person name="Dunwell J.M."/>
            <person name="Nellist C.F."/>
            <person name="Harrison R.J."/>
        </authorList>
    </citation>
    <scope>NUCLEOTIDE SEQUENCE [LARGE SCALE GENOMIC DNA]</scope>
    <source>
        <strain evidence="3 4">SCRP324</strain>
    </source>
</reference>
<feature type="region of interest" description="Disordered" evidence="1">
    <location>
        <begin position="171"/>
        <end position="211"/>
    </location>
</feature>
<feature type="domain" description="Retrovirus-related Pol polyprotein from transposon TNT 1-94-like beta-barrel" evidence="2">
    <location>
        <begin position="258"/>
        <end position="338"/>
    </location>
</feature>
<evidence type="ECO:0000256" key="1">
    <source>
        <dbReference type="SAM" id="MobiDB-lite"/>
    </source>
</evidence>
<dbReference type="Pfam" id="PF14223">
    <property type="entry name" value="Retrotran_gag_2"/>
    <property type="match status" value="1"/>
</dbReference>
<dbReference type="PANTHER" id="PTHR47481:SF31">
    <property type="entry name" value="OS01G0873500 PROTEIN"/>
    <property type="match status" value="1"/>
</dbReference>
<dbReference type="AlphaFoldDB" id="A0A6A3HA09"/>
<accession>A0A6A3HA09</accession>
<dbReference type="OrthoDB" id="92642at2759"/>
<name>A0A6A3HA09_9STRA</name>